<sequence length="338" mass="36069">MDVNFGSSLTQVLMIEDSSQIGHARRTAQNLAQEHGFDSTDAGRVALVATELASNILKHAGRGEMHLRSLPRASGAGIEMLAVDRAQGFDVQACLTDGFSTGGTQGIGLGAVSRQTEVFDVYADSRGSVLLTRLYPRQDKAPDRRVGISQHSLRNDPACGDVWHLAFDGPLISALVIDGLGHGEEAERAARAGEKSFARSPFASPVLALEEIHLAMMGTRGGALAIAQFDASRDALKFVGIGNIGACLIAPDKSRGLASHPGIVGGQYRKAQAFDYAQVNGQLLIMYSDGLQSRWNLQDYPGLVHRHPAVIAAILHRDFCRGRDDVTVVVIALEAVHA</sequence>
<dbReference type="SUPFAM" id="SSF81606">
    <property type="entry name" value="PP2C-like"/>
    <property type="match status" value="1"/>
</dbReference>
<dbReference type="Pfam" id="PF13581">
    <property type="entry name" value="HATPase_c_2"/>
    <property type="match status" value="1"/>
</dbReference>
<dbReference type="InterPro" id="IPR036890">
    <property type="entry name" value="HATPase_C_sf"/>
</dbReference>
<dbReference type="SMART" id="SM00331">
    <property type="entry name" value="PP2C_SIG"/>
    <property type="match status" value="1"/>
</dbReference>
<protein>
    <recommendedName>
        <fullName evidence="1">PPM-type phosphatase domain-containing protein</fullName>
    </recommendedName>
</protein>
<name>A0A5E7A0V9_PSEFL</name>
<gene>
    <name evidence="2" type="ORF">PS712_00325</name>
</gene>
<dbReference type="Gene3D" id="3.60.40.10">
    <property type="entry name" value="PPM-type phosphatase domain"/>
    <property type="match status" value="1"/>
</dbReference>
<proteinExistence type="predicted"/>
<dbReference type="PANTHER" id="PTHR35801">
    <property type="entry name" value="PHOSPHOSERINE PHOSPHATASE RSBX"/>
    <property type="match status" value="1"/>
</dbReference>
<dbReference type="InterPro" id="IPR036457">
    <property type="entry name" value="PPM-type-like_dom_sf"/>
</dbReference>
<reference evidence="2 3" key="1">
    <citation type="submission" date="2019-09" db="EMBL/GenBank/DDBJ databases">
        <authorList>
            <person name="Chandra G."/>
            <person name="Truman W A."/>
        </authorList>
    </citation>
    <scope>NUCLEOTIDE SEQUENCE [LARGE SCALE GENOMIC DNA]</scope>
    <source>
        <strain evidence="2">PS712</strain>
    </source>
</reference>
<dbReference type="InterPro" id="IPR003594">
    <property type="entry name" value="HATPase_dom"/>
</dbReference>
<dbReference type="AlphaFoldDB" id="A0A5E7A0V9"/>
<accession>A0A5E7A0V9</accession>
<dbReference type="Gene3D" id="3.30.565.10">
    <property type="entry name" value="Histidine kinase-like ATPase, C-terminal domain"/>
    <property type="match status" value="1"/>
</dbReference>
<dbReference type="EMBL" id="CABVIB010000001">
    <property type="protein sequence ID" value="VVN69527.1"/>
    <property type="molecule type" value="Genomic_DNA"/>
</dbReference>
<organism evidence="2 3">
    <name type="scientific">Pseudomonas fluorescens</name>
    <dbReference type="NCBI Taxonomy" id="294"/>
    <lineage>
        <taxon>Bacteria</taxon>
        <taxon>Pseudomonadati</taxon>
        <taxon>Pseudomonadota</taxon>
        <taxon>Gammaproteobacteria</taxon>
        <taxon>Pseudomonadales</taxon>
        <taxon>Pseudomonadaceae</taxon>
        <taxon>Pseudomonas</taxon>
    </lineage>
</organism>
<evidence type="ECO:0000313" key="3">
    <source>
        <dbReference type="Proteomes" id="UP000326018"/>
    </source>
</evidence>
<dbReference type="Proteomes" id="UP000326018">
    <property type="component" value="Unassembled WGS sequence"/>
</dbReference>
<dbReference type="InterPro" id="IPR039248">
    <property type="entry name" value="Ptase_RsbX"/>
</dbReference>
<dbReference type="InterPro" id="IPR001932">
    <property type="entry name" value="PPM-type_phosphatase-like_dom"/>
</dbReference>
<dbReference type="SUPFAM" id="SSF55874">
    <property type="entry name" value="ATPase domain of HSP90 chaperone/DNA topoisomerase II/histidine kinase"/>
    <property type="match status" value="1"/>
</dbReference>
<dbReference type="RefSeq" id="WP_412071237.1">
    <property type="nucleotide sequence ID" value="NZ_CABVIB010000001.1"/>
</dbReference>
<dbReference type="PANTHER" id="PTHR35801:SF1">
    <property type="entry name" value="PHOSPHOSERINE PHOSPHATASE RSBX"/>
    <property type="match status" value="1"/>
</dbReference>
<evidence type="ECO:0000313" key="2">
    <source>
        <dbReference type="EMBL" id="VVN69527.1"/>
    </source>
</evidence>
<feature type="domain" description="PPM-type phosphatase" evidence="1">
    <location>
        <begin position="143"/>
        <end position="333"/>
    </location>
</feature>
<evidence type="ECO:0000259" key="1">
    <source>
        <dbReference type="SMART" id="SM00331"/>
    </source>
</evidence>